<keyword evidence="1" id="KW-0472">Membrane</keyword>
<gene>
    <name evidence="2" type="ORF">SAMN05421684_7982</name>
</gene>
<dbReference type="EMBL" id="FNQB01000005">
    <property type="protein sequence ID" value="SDZ65280.1"/>
    <property type="molecule type" value="Genomic_DNA"/>
</dbReference>
<keyword evidence="3" id="KW-1185">Reference proteome</keyword>
<name>A0A1H3US35_9ACTN</name>
<dbReference type="AlphaFoldDB" id="A0A1H3US35"/>
<evidence type="ECO:0000256" key="1">
    <source>
        <dbReference type="SAM" id="Phobius"/>
    </source>
</evidence>
<evidence type="ECO:0000313" key="3">
    <source>
        <dbReference type="Proteomes" id="UP000199632"/>
    </source>
</evidence>
<evidence type="ECO:0000313" key="2">
    <source>
        <dbReference type="EMBL" id="SDZ65280.1"/>
    </source>
</evidence>
<keyword evidence="1" id="KW-0812">Transmembrane</keyword>
<proteinExistence type="predicted"/>
<sequence>MTDDDQFGRRLGTLLRNELSDVHSAPGMTGRLRGRARRRRVMVGTAAAALVAITGAVSLVVAPGSDGVRTGRELVDVAHVRIQVTDALARSTDYVVLARSDLAGNSRSDEWTDAATGRMREDVYVSGKKLSWSTSRAD</sequence>
<dbReference type="STRING" id="137265.SAMN05421684_7982"/>
<dbReference type="Proteomes" id="UP000199632">
    <property type="component" value="Unassembled WGS sequence"/>
</dbReference>
<keyword evidence="1" id="KW-1133">Transmembrane helix</keyword>
<reference evidence="3" key="1">
    <citation type="submission" date="2016-10" db="EMBL/GenBank/DDBJ databases">
        <authorList>
            <person name="Varghese N."/>
            <person name="Submissions S."/>
        </authorList>
    </citation>
    <scope>NUCLEOTIDE SEQUENCE [LARGE SCALE GENOMIC DNA]</scope>
    <source>
        <strain evidence="3">DSM 44718</strain>
    </source>
</reference>
<accession>A0A1H3US35</accession>
<protein>
    <submittedName>
        <fullName evidence="2">Uncharacterized protein</fullName>
    </submittedName>
</protein>
<feature type="transmembrane region" description="Helical" evidence="1">
    <location>
        <begin position="41"/>
        <end position="62"/>
    </location>
</feature>
<organism evidence="2 3">
    <name type="scientific">Asanoa ishikariensis</name>
    <dbReference type="NCBI Taxonomy" id="137265"/>
    <lineage>
        <taxon>Bacteria</taxon>
        <taxon>Bacillati</taxon>
        <taxon>Actinomycetota</taxon>
        <taxon>Actinomycetes</taxon>
        <taxon>Micromonosporales</taxon>
        <taxon>Micromonosporaceae</taxon>
        <taxon>Asanoa</taxon>
    </lineage>
</organism>